<evidence type="ECO:0000313" key="1">
    <source>
        <dbReference type="EMBL" id="CAF1498775.1"/>
    </source>
</evidence>
<dbReference type="Proteomes" id="UP000663891">
    <property type="component" value="Unassembled WGS sequence"/>
</dbReference>
<dbReference type="PANTHER" id="PTHR33845:SF1">
    <property type="entry name" value="C2H2-TYPE DOMAIN-CONTAINING PROTEIN"/>
    <property type="match status" value="1"/>
</dbReference>
<dbReference type="Proteomes" id="UP000663881">
    <property type="component" value="Unassembled WGS sequence"/>
</dbReference>
<dbReference type="OrthoDB" id="10029347at2759"/>
<proteinExistence type="predicted"/>
<comment type="caution">
    <text evidence="2">The sequence shown here is derived from an EMBL/GenBank/DDBJ whole genome shotgun (WGS) entry which is preliminary data.</text>
</comment>
<sequence length="781" mass="89082">MGVKHICNDDDLICPYHRYTYDIMWRPSRLCQSPYHTGKKPKAAHILPANDCTKLMGMEFFKGNKTYQFPVGQRVCRNCLTKIKSTYANKTHITMVDENASSTTRFSKLKANQQIHDLVNINDVEFQSPSQLSDCTVNSMYTERLSLGGINQILRSISNNIELLKYQILQPVHDLSTGTIRLLKRYYESIIKEVSSFICECFAPGQGEKLHECFEEKLDSTTQSILEAYHSAPSRKWKYFLLSTVSTQFTTDALQSMSSCNRYMIDKSRYTLHQNDQFNSMEKKVVIRNRLETNRLEFFFDFLFSSGLVQDVAHGTTFLRFDRGDKVLVPHVVRTMMKNHVYQVYYQHCIQTGHARPLSRSTVYRLLGTCKMQQKKTMCGLDSFAVDGNNGFDILENLVKDLEFSKNEEKNMLQLIHLSRNYLKFEYQQNVNDDDTNCATHCRLFALSYPTDKNFKSNCHHTDHAMSCIKCNALLGLLARVKVLVTNGPPTSRNDELISDFSIAKADIMGWMFHIIRGVQQDKTKKFAMSQLSSNTGVLSSDWAMKILPQSHREKMDDWFGKKGISLHIDVLFYMDLNNNLKKITYFTALDRCLQDMSSVLCVFEHVIDQIKSDLPNLTTLYTRSGNAGCYSGTAAIMARQMICSGADIELKRTDFSEPQRGKDQADRDIAVAKSCLKAYSNRGGNLLNADSIKQVLDESFGSLPNCKTSVLAVDESKCILPKIKIEGITKYHSVQFSKNSITFWQYFDIGIGKSKTLTNSGCTLYTTVIQPFTDADITNR</sequence>
<dbReference type="EMBL" id="CAJNON010002068">
    <property type="protein sequence ID" value="CAF1498775.1"/>
    <property type="molecule type" value="Genomic_DNA"/>
</dbReference>
<name>A0A819UTS9_9BILA</name>
<protein>
    <submittedName>
        <fullName evidence="2">Uncharacterized protein</fullName>
    </submittedName>
</protein>
<dbReference type="AlphaFoldDB" id="A0A819UTS9"/>
<dbReference type="PANTHER" id="PTHR33845">
    <property type="entry name" value="C2H2-TYPE DOMAIN-CONTAINING PROTEIN"/>
    <property type="match status" value="1"/>
</dbReference>
<dbReference type="EMBL" id="CAJOAY010005242">
    <property type="protein sequence ID" value="CAF4100546.1"/>
    <property type="molecule type" value="Genomic_DNA"/>
</dbReference>
<evidence type="ECO:0000313" key="3">
    <source>
        <dbReference type="Proteomes" id="UP000663881"/>
    </source>
</evidence>
<reference evidence="2" key="1">
    <citation type="submission" date="2021-02" db="EMBL/GenBank/DDBJ databases">
        <authorList>
            <person name="Nowell W R."/>
        </authorList>
    </citation>
    <scope>NUCLEOTIDE SEQUENCE</scope>
</reference>
<gene>
    <name evidence="2" type="ORF">OKA104_LOCUS35653</name>
    <name evidence="1" type="ORF">VCS650_LOCUS42123</name>
</gene>
<evidence type="ECO:0000313" key="2">
    <source>
        <dbReference type="EMBL" id="CAF4100546.1"/>
    </source>
</evidence>
<organism evidence="2 3">
    <name type="scientific">Adineta steineri</name>
    <dbReference type="NCBI Taxonomy" id="433720"/>
    <lineage>
        <taxon>Eukaryota</taxon>
        <taxon>Metazoa</taxon>
        <taxon>Spiralia</taxon>
        <taxon>Gnathifera</taxon>
        <taxon>Rotifera</taxon>
        <taxon>Eurotatoria</taxon>
        <taxon>Bdelloidea</taxon>
        <taxon>Adinetida</taxon>
        <taxon>Adinetidae</taxon>
        <taxon>Adineta</taxon>
    </lineage>
</organism>
<accession>A0A819UTS9</accession>